<evidence type="ECO:0000313" key="1">
    <source>
        <dbReference type="EMBL" id="MDX3036436.1"/>
    </source>
</evidence>
<evidence type="ECO:0000313" key="2">
    <source>
        <dbReference type="Proteomes" id="UP001282474"/>
    </source>
</evidence>
<sequence>MDTGQDIEVPRTIAYCSWHSGLSDTARLIQVGEAGKLFACERCRIAYDLVPLADQPL</sequence>
<comment type="caution">
    <text evidence="1">The sequence shown here is derived from an EMBL/GenBank/DDBJ whole genome shotgun (WGS) entry which is preliminary data.</text>
</comment>
<gene>
    <name evidence="1" type="ORF">PV383_04525</name>
</gene>
<protein>
    <submittedName>
        <fullName evidence="1">Uncharacterized protein</fullName>
    </submittedName>
</protein>
<dbReference type="EMBL" id="JARAWJ010000002">
    <property type="protein sequence ID" value="MDX3036436.1"/>
    <property type="molecule type" value="Genomic_DNA"/>
</dbReference>
<organism evidence="1 2">
    <name type="scientific">Streptomyces caniscabiei</name>
    <dbReference type="NCBI Taxonomy" id="2746961"/>
    <lineage>
        <taxon>Bacteria</taxon>
        <taxon>Bacillati</taxon>
        <taxon>Actinomycetota</taxon>
        <taxon>Actinomycetes</taxon>
        <taxon>Kitasatosporales</taxon>
        <taxon>Streptomycetaceae</taxon>
        <taxon>Streptomyces</taxon>
    </lineage>
</organism>
<name>A0ABU4MG34_9ACTN</name>
<accession>A0ABU4MG34</accession>
<proteinExistence type="predicted"/>
<reference evidence="1 2" key="1">
    <citation type="journal article" date="2023" name="Microb. Genom.">
        <title>Mesoterricola silvestris gen. nov., sp. nov., Mesoterricola sediminis sp. nov., Geothrix oryzae sp. nov., Geothrix edaphica sp. nov., Geothrix rubra sp. nov., and Geothrix limicola sp. nov., six novel members of Acidobacteriota isolated from soils.</title>
        <authorList>
            <person name="Weisberg A.J."/>
            <person name="Pearce E."/>
            <person name="Kramer C.G."/>
            <person name="Chang J.H."/>
            <person name="Clarke C.R."/>
        </authorList>
    </citation>
    <scope>NUCLEOTIDE SEQUENCE [LARGE SCALE GENOMIC DNA]</scope>
    <source>
        <strain evidence="1 2">NE20-4-1</strain>
    </source>
</reference>
<dbReference type="RefSeq" id="WP_193382763.1">
    <property type="nucleotide sequence ID" value="NZ_JABXWI010000047.1"/>
</dbReference>
<keyword evidence="2" id="KW-1185">Reference proteome</keyword>
<dbReference type="Proteomes" id="UP001282474">
    <property type="component" value="Unassembled WGS sequence"/>
</dbReference>